<dbReference type="Pfam" id="PF23598">
    <property type="entry name" value="LRR_14"/>
    <property type="match status" value="1"/>
</dbReference>
<dbReference type="InterPro" id="IPR055414">
    <property type="entry name" value="LRR_R13L4/SHOC2-like"/>
</dbReference>
<proteinExistence type="predicted"/>
<feature type="domain" description="Disease resistance R13L4/SHOC-2-like LRR" evidence="3">
    <location>
        <begin position="17"/>
        <end position="98"/>
    </location>
</feature>
<evidence type="ECO:0000313" key="5">
    <source>
        <dbReference type="Proteomes" id="UP000026962"/>
    </source>
</evidence>
<dbReference type="AlphaFoldDB" id="A0A0E0MHT2"/>
<dbReference type="InterPro" id="IPR032675">
    <property type="entry name" value="LRR_dom_sf"/>
</dbReference>
<keyword evidence="2" id="KW-0732">Signal</keyword>
<dbReference type="SUPFAM" id="SSF52047">
    <property type="entry name" value="RNI-like"/>
    <property type="match status" value="1"/>
</dbReference>
<protein>
    <recommendedName>
        <fullName evidence="3">Disease resistance R13L4/SHOC-2-like LRR domain-containing protein</fullName>
    </recommendedName>
</protein>
<sequence length="174" mass="19278">MISCLSLIPCLDLINAWLLLNVLDLEGCTDLKNKLLKNICKILLLKYLSLRNTGVTQLPKIIEKLQCLETLDIRQTEIRAFATISIFLPMLKHLLAGSKGSQSRSNNNNSHGFEESLTVNSRFSALGKTYPENDPFWNARVAGTVIQWDVASISSVIPLPSWRAGANVLGGVRQ</sequence>
<accession>A0A0E0MHT2</accession>
<organism evidence="4">
    <name type="scientific">Oryza punctata</name>
    <name type="common">Red rice</name>
    <dbReference type="NCBI Taxonomy" id="4537"/>
    <lineage>
        <taxon>Eukaryota</taxon>
        <taxon>Viridiplantae</taxon>
        <taxon>Streptophyta</taxon>
        <taxon>Embryophyta</taxon>
        <taxon>Tracheophyta</taxon>
        <taxon>Spermatophyta</taxon>
        <taxon>Magnoliopsida</taxon>
        <taxon>Liliopsida</taxon>
        <taxon>Poales</taxon>
        <taxon>Poaceae</taxon>
        <taxon>BOP clade</taxon>
        <taxon>Oryzoideae</taxon>
        <taxon>Oryzeae</taxon>
        <taxon>Oryzinae</taxon>
        <taxon>Oryza</taxon>
    </lineage>
</organism>
<reference evidence="4" key="1">
    <citation type="submission" date="2015-04" db="UniProtKB">
        <authorList>
            <consortium name="EnsemblPlants"/>
        </authorList>
    </citation>
    <scope>IDENTIFICATION</scope>
</reference>
<dbReference type="STRING" id="4537.A0A0E0MHT2"/>
<evidence type="ECO:0000313" key="4">
    <source>
        <dbReference type="EnsemblPlants" id="OPUNC11G18170.1"/>
    </source>
</evidence>
<name>A0A0E0MHT2_ORYPU</name>
<evidence type="ECO:0000259" key="3">
    <source>
        <dbReference type="Pfam" id="PF23598"/>
    </source>
</evidence>
<dbReference type="EnsemblPlants" id="OPUNC11G18170.1">
    <property type="protein sequence ID" value="OPUNC11G18170.1"/>
    <property type="gene ID" value="OPUNC11G18170"/>
</dbReference>
<dbReference type="Gene3D" id="3.80.10.10">
    <property type="entry name" value="Ribonuclease Inhibitor"/>
    <property type="match status" value="1"/>
</dbReference>
<dbReference type="Proteomes" id="UP000026962">
    <property type="component" value="Chromosome 11"/>
</dbReference>
<keyword evidence="5" id="KW-1185">Reference proteome</keyword>
<evidence type="ECO:0000256" key="1">
    <source>
        <dbReference type="ARBA" id="ARBA00022737"/>
    </source>
</evidence>
<keyword evidence="1" id="KW-0677">Repeat</keyword>
<feature type="chain" id="PRO_5002367856" description="Disease resistance R13L4/SHOC-2-like LRR domain-containing protein" evidence="2">
    <location>
        <begin position="17"/>
        <end position="174"/>
    </location>
</feature>
<feature type="signal peptide" evidence="2">
    <location>
        <begin position="1"/>
        <end position="16"/>
    </location>
</feature>
<dbReference type="HOGENOM" id="CLU_1542548_0_0_1"/>
<reference evidence="4" key="2">
    <citation type="submission" date="2018-05" db="EMBL/GenBank/DDBJ databases">
        <title>OpunRS2 (Oryza punctata Reference Sequence Version 2).</title>
        <authorList>
            <person name="Zhang J."/>
            <person name="Kudrna D."/>
            <person name="Lee S."/>
            <person name="Talag J."/>
            <person name="Welchert J."/>
            <person name="Wing R.A."/>
        </authorList>
    </citation>
    <scope>NUCLEOTIDE SEQUENCE [LARGE SCALE GENOMIC DNA]</scope>
</reference>
<dbReference type="Gramene" id="OPUNC11G18170.1">
    <property type="protein sequence ID" value="OPUNC11G18170.1"/>
    <property type="gene ID" value="OPUNC11G18170"/>
</dbReference>
<evidence type="ECO:0000256" key="2">
    <source>
        <dbReference type="SAM" id="SignalP"/>
    </source>
</evidence>